<name>A0A2V5KNC2_9BACL</name>
<accession>A0A2V5KNC2</accession>
<evidence type="ECO:0000313" key="3">
    <source>
        <dbReference type="Proteomes" id="UP000247476"/>
    </source>
</evidence>
<organism evidence="2 3">
    <name type="scientific">Paenibacillus flagellatus</name>
    <dbReference type="NCBI Taxonomy" id="2211139"/>
    <lineage>
        <taxon>Bacteria</taxon>
        <taxon>Bacillati</taxon>
        <taxon>Bacillota</taxon>
        <taxon>Bacilli</taxon>
        <taxon>Bacillales</taxon>
        <taxon>Paenibacillaceae</taxon>
        <taxon>Paenibacillus</taxon>
    </lineage>
</organism>
<feature type="compositionally biased region" description="Basic and acidic residues" evidence="1">
    <location>
        <begin position="156"/>
        <end position="165"/>
    </location>
</feature>
<dbReference type="AlphaFoldDB" id="A0A2V5KNC2"/>
<dbReference type="RefSeq" id="WP_110841916.1">
    <property type="nucleotide sequence ID" value="NZ_QJVJ01000009.1"/>
</dbReference>
<proteinExistence type="predicted"/>
<dbReference type="OrthoDB" id="9817573at2"/>
<sequence length="417" mass="44161">MSDIASILKVSDKIVQSHKRLIEQVDKLTVALYRMEQYATRVSKVLGSIRFVAETLNVSSSITVSIPKAGEASSEKTNSSAAEKNQVDNKGLLSKMFDSLWEPIAGFASLFSFAKDVGDVGKEIKQRRGGSKPSEPSPEQPGDPSKSAKTTSTMSKSKEIVDQHGRVLRSISPAVEQTSSRVFPESQTTASPSALSEKMDMPPNNKLLPKGTEKAKGFLEKIPSFFKGKGTSLLKVGGVLGVATNVIDVVTAKDKKEATVGAVAGAGGAAIGAAIGSFILPGFGTAIGGTLGNMAGTFLGKKVYNMFSGKKTEEETSKEKAPAENTSNASSITQTTSMNLELYRADGRESAILSNTGYSMSTSVPQAAQAETAYNISVEGVQIVMPKEEIDEEALATKIGWEIVTKMKATMENQVTP</sequence>
<feature type="compositionally biased region" description="Basic and acidic residues" evidence="1">
    <location>
        <begin position="313"/>
        <end position="322"/>
    </location>
</feature>
<evidence type="ECO:0008006" key="4">
    <source>
        <dbReference type="Google" id="ProtNLM"/>
    </source>
</evidence>
<feature type="region of interest" description="Disordered" evidence="1">
    <location>
        <begin position="123"/>
        <end position="203"/>
    </location>
</feature>
<reference evidence="2 3" key="1">
    <citation type="submission" date="2018-05" db="EMBL/GenBank/DDBJ databases">
        <title>Paenibacillus flagellatus sp. nov., isolated from selenium mineral soil.</title>
        <authorList>
            <person name="Dai X."/>
        </authorList>
    </citation>
    <scope>NUCLEOTIDE SEQUENCE [LARGE SCALE GENOMIC DNA]</scope>
    <source>
        <strain evidence="2 3">DXL2</strain>
    </source>
</reference>
<dbReference type="EMBL" id="QJVJ01000009">
    <property type="protein sequence ID" value="PYI52547.1"/>
    <property type="molecule type" value="Genomic_DNA"/>
</dbReference>
<evidence type="ECO:0000256" key="1">
    <source>
        <dbReference type="SAM" id="MobiDB-lite"/>
    </source>
</evidence>
<gene>
    <name evidence="2" type="ORF">DLM86_20450</name>
</gene>
<protein>
    <recommendedName>
        <fullName evidence="4">Glycine zipper domain-containing protein</fullName>
    </recommendedName>
</protein>
<feature type="compositionally biased region" description="Low complexity" evidence="1">
    <location>
        <begin position="145"/>
        <end position="155"/>
    </location>
</feature>
<keyword evidence="3" id="KW-1185">Reference proteome</keyword>
<comment type="caution">
    <text evidence="2">The sequence shown here is derived from an EMBL/GenBank/DDBJ whole genome shotgun (WGS) entry which is preliminary data.</text>
</comment>
<dbReference type="Proteomes" id="UP000247476">
    <property type="component" value="Unassembled WGS sequence"/>
</dbReference>
<feature type="region of interest" description="Disordered" evidence="1">
    <location>
        <begin position="313"/>
        <end position="332"/>
    </location>
</feature>
<feature type="compositionally biased region" description="Polar residues" evidence="1">
    <location>
        <begin position="175"/>
        <end position="194"/>
    </location>
</feature>
<evidence type="ECO:0000313" key="2">
    <source>
        <dbReference type="EMBL" id="PYI52547.1"/>
    </source>
</evidence>